<feature type="region of interest" description="Disordered" evidence="4">
    <location>
        <begin position="1"/>
        <end position="43"/>
    </location>
</feature>
<feature type="compositionally biased region" description="Basic and acidic residues" evidence="4">
    <location>
        <begin position="404"/>
        <end position="419"/>
    </location>
</feature>
<accession>A0AAJ0BLT3</accession>
<feature type="compositionally biased region" description="Low complexity" evidence="4">
    <location>
        <begin position="711"/>
        <end position="737"/>
    </location>
</feature>
<keyword evidence="2" id="KW-0479">Metal-binding</keyword>
<dbReference type="PANTHER" id="PTHR31001">
    <property type="entry name" value="UNCHARACTERIZED TRANSCRIPTIONAL REGULATORY PROTEIN"/>
    <property type="match status" value="1"/>
</dbReference>
<dbReference type="SMART" id="SM00066">
    <property type="entry name" value="GAL4"/>
    <property type="match status" value="1"/>
</dbReference>
<dbReference type="Pfam" id="PF04082">
    <property type="entry name" value="Fungal_trans"/>
    <property type="match status" value="1"/>
</dbReference>
<dbReference type="Gene3D" id="4.10.240.10">
    <property type="entry name" value="Zn(2)-C6 fungal-type DNA-binding domain"/>
    <property type="match status" value="1"/>
</dbReference>
<feature type="region of interest" description="Disordered" evidence="4">
    <location>
        <begin position="658"/>
        <end position="678"/>
    </location>
</feature>
<reference evidence="6" key="1">
    <citation type="submission" date="2023-06" db="EMBL/GenBank/DDBJ databases">
        <title>Genome-scale phylogeny and comparative genomics of the fungal order Sordariales.</title>
        <authorList>
            <consortium name="Lawrence Berkeley National Laboratory"/>
            <person name="Hensen N."/>
            <person name="Bonometti L."/>
            <person name="Westerberg I."/>
            <person name="Brannstrom I.O."/>
            <person name="Guillou S."/>
            <person name="Cros-Aarteil S."/>
            <person name="Calhoun S."/>
            <person name="Haridas S."/>
            <person name="Kuo A."/>
            <person name="Mondo S."/>
            <person name="Pangilinan J."/>
            <person name="Riley R."/>
            <person name="Labutti K."/>
            <person name="Andreopoulos B."/>
            <person name="Lipzen A."/>
            <person name="Chen C."/>
            <person name="Yanf M."/>
            <person name="Daum C."/>
            <person name="Ng V."/>
            <person name="Clum A."/>
            <person name="Steindorff A."/>
            <person name="Ohm R."/>
            <person name="Martin F."/>
            <person name="Silar P."/>
            <person name="Natvig D."/>
            <person name="Lalanne C."/>
            <person name="Gautier V."/>
            <person name="Ament-Velasquez S.L."/>
            <person name="Kruys A."/>
            <person name="Hutchinson M.I."/>
            <person name="Powell A.J."/>
            <person name="Barry K."/>
            <person name="Miller A.N."/>
            <person name="Grigoriev I.V."/>
            <person name="Debuchy R."/>
            <person name="Gladieux P."/>
            <person name="Thoren M.H."/>
            <person name="Johannesson H."/>
        </authorList>
    </citation>
    <scope>NUCLEOTIDE SEQUENCE</scope>
    <source>
        <strain evidence="6">PSN4</strain>
    </source>
</reference>
<dbReference type="InterPro" id="IPR036864">
    <property type="entry name" value="Zn2-C6_fun-type_DNA-bd_sf"/>
</dbReference>
<proteinExistence type="predicted"/>
<gene>
    <name evidence="6" type="ORF">QBC47DRAFT_11131</name>
</gene>
<dbReference type="PROSITE" id="PS50048">
    <property type="entry name" value="ZN2_CY6_FUNGAL_2"/>
    <property type="match status" value="1"/>
</dbReference>
<feature type="region of interest" description="Disordered" evidence="4">
    <location>
        <begin position="703"/>
        <end position="757"/>
    </location>
</feature>
<evidence type="ECO:0000313" key="7">
    <source>
        <dbReference type="Proteomes" id="UP001239445"/>
    </source>
</evidence>
<dbReference type="PANTHER" id="PTHR31001:SF87">
    <property type="entry name" value="COL-21"/>
    <property type="match status" value="1"/>
</dbReference>
<dbReference type="SMART" id="SM00906">
    <property type="entry name" value="Fungal_trans"/>
    <property type="match status" value="1"/>
</dbReference>
<name>A0AAJ0BLT3_9PEZI</name>
<feature type="domain" description="Zn(2)-C6 fungal-type" evidence="5">
    <location>
        <begin position="46"/>
        <end position="77"/>
    </location>
</feature>
<feature type="compositionally biased region" description="Low complexity" evidence="4">
    <location>
        <begin position="746"/>
        <end position="757"/>
    </location>
</feature>
<dbReference type="CDD" id="cd00067">
    <property type="entry name" value="GAL4"/>
    <property type="match status" value="1"/>
</dbReference>
<dbReference type="AlphaFoldDB" id="A0AAJ0BLT3"/>
<feature type="region of interest" description="Disordered" evidence="4">
    <location>
        <begin position="400"/>
        <end position="422"/>
    </location>
</feature>
<comment type="subcellular location">
    <subcellularLocation>
        <location evidence="1">Nucleus</location>
    </subcellularLocation>
</comment>
<dbReference type="InterPro" id="IPR050613">
    <property type="entry name" value="Sec_Metabolite_Reg"/>
</dbReference>
<evidence type="ECO:0000256" key="4">
    <source>
        <dbReference type="SAM" id="MobiDB-lite"/>
    </source>
</evidence>
<dbReference type="EMBL" id="MU839827">
    <property type="protein sequence ID" value="KAK1760644.1"/>
    <property type="molecule type" value="Genomic_DNA"/>
</dbReference>
<evidence type="ECO:0000256" key="1">
    <source>
        <dbReference type="ARBA" id="ARBA00004123"/>
    </source>
</evidence>
<dbReference type="InterPro" id="IPR007219">
    <property type="entry name" value="XnlR_reg_dom"/>
</dbReference>
<dbReference type="InterPro" id="IPR001138">
    <property type="entry name" value="Zn2Cys6_DnaBD"/>
</dbReference>
<dbReference type="Proteomes" id="UP001239445">
    <property type="component" value="Unassembled WGS sequence"/>
</dbReference>
<protein>
    <submittedName>
        <fullName evidence="6">Fungal-specific transcription factor domain-containing protein</fullName>
    </submittedName>
</protein>
<evidence type="ECO:0000313" key="6">
    <source>
        <dbReference type="EMBL" id="KAK1760644.1"/>
    </source>
</evidence>
<keyword evidence="3" id="KW-0539">Nucleus</keyword>
<dbReference type="GO" id="GO:0008270">
    <property type="term" value="F:zinc ion binding"/>
    <property type="evidence" value="ECO:0007669"/>
    <property type="project" value="InterPro"/>
</dbReference>
<dbReference type="GO" id="GO:0000981">
    <property type="term" value="F:DNA-binding transcription factor activity, RNA polymerase II-specific"/>
    <property type="evidence" value="ECO:0007669"/>
    <property type="project" value="InterPro"/>
</dbReference>
<dbReference type="GO" id="GO:0006351">
    <property type="term" value="P:DNA-templated transcription"/>
    <property type="evidence" value="ECO:0007669"/>
    <property type="project" value="InterPro"/>
</dbReference>
<dbReference type="Pfam" id="PF00172">
    <property type="entry name" value="Zn_clus"/>
    <property type="match status" value="1"/>
</dbReference>
<evidence type="ECO:0000256" key="2">
    <source>
        <dbReference type="ARBA" id="ARBA00022723"/>
    </source>
</evidence>
<dbReference type="GO" id="GO:0003677">
    <property type="term" value="F:DNA binding"/>
    <property type="evidence" value="ECO:0007669"/>
    <property type="project" value="InterPro"/>
</dbReference>
<feature type="region of interest" description="Disordered" evidence="4">
    <location>
        <begin position="82"/>
        <end position="109"/>
    </location>
</feature>
<dbReference type="PROSITE" id="PS00463">
    <property type="entry name" value="ZN2_CY6_FUNGAL_1"/>
    <property type="match status" value="1"/>
</dbReference>
<dbReference type="SUPFAM" id="SSF57701">
    <property type="entry name" value="Zn2/Cys6 DNA-binding domain"/>
    <property type="match status" value="1"/>
</dbReference>
<feature type="region of interest" description="Disordered" evidence="4">
    <location>
        <begin position="135"/>
        <end position="168"/>
    </location>
</feature>
<organism evidence="6 7">
    <name type="scientific">Echria macrotheca</name>
    <dbReference type="NCBI Taxonomy" id="438768"/>
    <lineage>
        <taxon>Eukaryota</taxon>
        <taxon>Fungi</taxon>
        <taxon>Dikarya</taxon>
        <taxon>Ascomycota</taxon>
        <taxon>Pezizomycotina</taxon>
        <taxon>Sordariomycetes</taxon>
        <taxon>Sordariomycetidae</taxon>
        <taxon>Sordariales</taxon>
        <taxon>Schizotheciaceae</taxon>
        <taxon>Echria</taxon>
    </lineage>
</organism>
<keyword evidence="7" id="KW-1185">Reference proteome</keyword>
<evidence type="ECO:0000259" key="5">
    <source>
        <dbReference type="PROSITE" id="PS50048"/>
    </source>
</evidence>
<dbReference type="GO" id="GO:0005634">
    <property type="term" value="C:nucleus"/>
    <property type="evidence" value="ECO:0007669"/>
    <property type="project" value="UniProtKB-SubCell"/>
</dbReference>
<evidence type="ECO:0000256" key="3">
    <source>
        <dbReference type="ARBA" id="ARBA00023242"/>
    </source>
</evidence>
<sequence>MSSTSSDESRSGSRGGAETNGPTKDATVAETEAKRPPRKRRRTVISCTECHRRKQKCDRNLPCTNCVSRGKQGACRYETGAPTAKAAHKRQQSSASIGGDTTPAADTSSIPSKVAHFGYSQTGASTLGFLKKIEDTSTGTKGGPNEEDPSPSLAGGLNTDDAAPGESFNTRERYKSLIRQLPARTYIDKLVDLYFANFNWQYYGLDRDVFDRQLAEWYRLPFNLLTTGGPQALSPDLRAFPAMLFQTIATALLVLPNAGPDATFDSLKYAGGMTFEDLAMDYSESGVAILSLLGKRQMSVTTVLTGFLRASFLKYVALVTESWHAIGTAIRDAQEIGLHRDSLDPKPKSDDPAAVLENQWEIQRRRRVWMILVGWDVHTGVVLGRPISINAGMAAPTLPIDAPIPRDRSREPVLPRGENDPPTPLTRAICAYHVMLPLREIVELEKEGPCPKDFGKVDALHRRMLEIEAKTPAFFRLDNPDTRFDDHPDCYWLPAVRATLPQLMSFNFMALHRPYIFTRPKSRTAALRASLNMLHAQRLHFQSLKPHQYKTFSLFFGTFDAIVLMASVYILFPKEHRDLVQNALQHFQWAVERFEAMSERNALARAALGVLQAIFVRLKKSLGISPQACRAMLSAPVPPVSCTGAGPAGGSRGVFPFSPSLEGEGEEDRSPFSHPTTTVASMTTTTTTTNDVLMDDLSPAQMSSSVDEVSGGRSSITTTSSGGTFSTTTPQSTTTTTKMDFFNQPTTTTTESTGSTTEFDWSLPSDFDWASLQPIYATSDLVYNDLARGFRDDGAGGVLLPSSAWGGLDGLGNGAAAAEGMVGLGEGPGGGGGLGGGGGGGGGTVPFQFEGDFGNDSVWSLLNHYTPF</sequence>
<comment type="caution">
    <text evidence="6">The sequence shown here is derived from an EMBL/GenBank/DDBJ whole genome shotgun (WGS) entry which is preliminary data.</text>
</comment>
<dbReference type="CDD" id="cd12148">
    <property type="entry name" value="fungal_TF_MHR"/>
    <property type="match status" value="1"/>
</dbReference>